<proteinExistence type="inferred from homology"/>
<comment type="miscellaneous">
    <text evidence="3">A lyase-type mechanism (elimination/hydration) is suggested for the cleavage of the lactyl ether bond of MurNAc 6-phosphate, with the formation of an alpha,beta-unsaturated aldehyde intermediate with (E)-stereochemistry, followed by the syn addition of water to give product.</text>
</comment>
<dbReference type="InterPro" id="IPR005486">
    <property type="entry name" value="Glucokinase_regulatory_CS"/>
</dbReference>
<dbReference type="HAMAP" id="MF_00068">
    <property type="entry name" value="MurQ"/>
    <property type="match status" value="1"/>
</dbReference>
<dbReference type="EC" id="4.2.1.126" evidence="3"/>
<protein>
    <recommendedName>
        <fullName evidence="3">N-acetylmuramic acid 6-phosphate etherase</fullName>
        <shortName evidence="3">MurNAc-6-P etherase</shortName>
        <ecNumber evidence="3">4.2.1.126</ecNumber>
    </recommendedName>
    <alternativeName>
        <fullName evidence="3">N-acetylmuramic acid 6-phosphate hydrolase</fullName>
    </alternativeName>
    <alternativeName>
        <fullName evidence="3">N-acetylmuramic acid 6-phosphate lyase</fullName>
    </alternativeName>
</protein>
<dbReference type="EMBL" id="QKTX01000017">
    <property type="protein sequence ID" value="PZV78534.1"/>
    <property type="molecule type" value="Genomic_DNA"/>
</dbReference>
<keyword evidence="1 3" id="KW-0456">Lyase</keyword>
<evidence type="ECO:0000313" key="5">
    <source>
        <dbReference type="EMBL" id="PZV78534.1"/>
    </source>
</evidence>
<reference evidence="5 6" key="1">
    <citation type="submission" date="2018-06" db="EMBL/GenBank/DDBJ databases">
        <title>Genomic Encyclopedia of Archaeal and Bacterial Type Strains, Phase II (KMG-II): from individual species to whole genera.</title>
        <authorList>
            <person name="Goeker M."/>
        </authorList>
    </citation>
    <scope>NUCLEOTIDE SEQUENCE [LARGE SCALE GENOMIC DNA]</scope>
    <source>
        <strain evidence="5 6">T4</strain>
    </source>
</reference>
<dbReference type="Pfam" id="PF22645">
    <property type="entry name" value="GKRP_SIS_N"/>
    <property type="match status" value="1"/>
</dbReference>
<dbReference type="InterPro" id="IPR001347">
    <property type="entry name" value="SIS_dom"/>
</dbReference>
<keyword evidence="2 3" id="KW-0119">Carbohydrate metabolism</keyword>
<dbReference type="GO" id="GO:0016835">
    <property type="term" value="F:carbon-oxygen lyase activity"/>
    <property type="evidence" value="ECO:0007669"/>
    <property type="project" value="UniProtKB-UniRule"/>
</dbReference>
<feature type="domain" description="SIS" evidence="4">
    <location>
        <begin position="51"/>
        <end position="214"/>
    </location>
</feature>
<dbReference type="InterPro" id="IPR040190">
    <property type="entry name" value="MURQ/GCKR"/>
</dbReference>
<comment type="similarity">
    <text evidence="3">Belongs to the GCKR-like family. MurNAc-6-P etherase subfamily.</text>
</comment>
<dbReference type="UniPathway" id="UPA00342"/>
<name>A0A326RK57_9BACT</name>
<dbReference type="InterPro" id="IPR005488">
    <property type="entry name" value="Etherase_MurQ"/>
</dbReference>
<dbReference type="NCBIfam" id="NF009222">
    <property type="entry name" value="PRK12570.1"/>
    <property type="match status" value="1"/>
</dbReference>
<dbReference type="PANTHER" id="PTHR10088">
    <property type="entry name" value="GLUCOKINASE REGULATORY PROTEIN"/>
    <property type="match status" value="1"/>
</dbReference>
<dbReference type="OrthoDB" id="9813395at2"/>
<comment type="pathway">
    <text evidence="3">Amino-sugar metabolism; N-acetylmuramate degradation.</text>
</comment>
<dbReference type="RefSeq" id="WP_111394559.1">
    <property type="nucleotide sequence ID" value="NZ_QKTX01000017.1"/>
</dbReference>
<dbReference type="SUPFAM" id="SSF53697">
    <property type="entry name" value="SIS domain"/>
    <property type="match status" value="1"/>
</dbReference>
<organism evidence="5 6">
    <name type="scientific">Algoriphagus aquaeductus</name>
    <dbReference type="NCBI Taxonomy" id="475299"/>
    <lineage>
        <taxon>Bacteria</taxon>
        <taxon>Pseudomonadati</taxon>
        <taxon>Bacteroidota</taxon>
        <taxon>Cytophagia</taxon>
        <taxon>Cytophagales</taxon>
        <taxon>Cyclobacteriaceae</taxon>
        <taxon>Algoriphagus</taxon>
    </lineage>
</organism>
<feature type="active site" description="Proton donor" evidence="3">
    <location>
        <position position="79"/>
    </location>
</feature>
<dbReference type="AlphaFoldDB" id="A0A326RK57"/>
<dbReference type="PROSITE" id="PS51464">
    <property type="entry name" value="SIS"/>
    <property type="match status" value="1"/>
</dbReference>
<evidence type="ECO:0000256" key="1">
    <source>
        <dbReference type="ARBA" id="ARBA00023239"/>
    </source>
</evidence>
<dbReference type="GO" id="GO:0097173">
    <property type="term" value="P:N-acetylmuramic acid catabolic process"/>
    <property type="evidence" value="ECO:0007669"/>
    <property type="project" value="UniProtKB-UniPathway"/>
</dbReference>
<dbReference type="Gene3D" id="1.10.8.1080">
    <property type="match status" value="1"/>
</dbReference>
<gene>
    <name evidence="3" type="primary">murQ</name>
    <name evidence="5" type="ORF">CLV31_11742</name>
</gene>
<dbReference type="PANTHER" id="PTHR10088:SF4">
    <property type="entry name" value="GLUCOKINASE REGULATORY PROTEIN"/>
    <property type="match status" value="1"/>
</dbReference>
<evidence type="ECO:0000313" key="6">
    <source>
        <dbReference type="Proteomes" id="UP000248917"/>
    </source>
</evidence>
<evidence type="ECO:0000256" key="3">
    <source>
        <dbReference type="HAMAP-Rule" id="MF_00068"/>
    </source>
</evidence>
<comment type="function">
    <text evidence="3">Specifically catalyzes the cleavage of the D-lactyl ether substituent of MurNAc 6-phosphate, producing GlcNAc 6-phosphate and D-lactate.</text>
</comment>
<evidence type="ECO:0000256" key="2">
    <source>
        <dbReference type="ARBA" id="ARBA00023277"/>
    </source>
</evidence>
<dbReference type="GO" id="GO:0097367">
    <property type="term" value="F:carbohydrate derivative binding"/>
    <property type="evidence" value="ECO:0007669"/>
    <property type="project" value="InterPro"/>
</dbReference>
<accession>A0A326RK57</accession>
<dbReference type="Proteomes" id="UP000248917">
    <property type="component" value="Unassembled WGS sequence"/>
</dbReference>
<dbReference type="GO" id="GO:0046348">
    <property type="term" value="P:amino sugar catabolic process"/>
    <property type="evidence" value="ECO:0007669"/>
    <property type="project" value="InterPro"/>
</dbReference>
<comment type="catalytic activity">
    <reaction evidence="3">
        <text>N-acetyl-D-muramate 6-phosphate + H2O = N-acetyl-D-glucosamine 6-phosphate + (R)-lactate</text>
        <dbReference type="Rhea" id="RHEA:26410"/>
        <dbReference type="ChEBI" id="CHEBI:15377"/>
        <dbReference type="ChEBI" id="CHEBI:16004"/>
        <dbReference type="ChEBI" id="CHEBI:57513"/>
        <dbReference type="ChEBI" id="CHEBI:58722"/>
        <dbReference type="EC" id="4.2.1.126"/>
    </reaction>
</comment>
<dbReference type="FunFam" id="3.40.50.10490:FF:000014">
    <property type="entry name" value="N-acetylmuramic acid 6-phosphate etherase"/>
    <property type="match status" value="1"/>
</dbReference>
<keyword evidence="6" id="KW-1185">Reference proteome</keyword>
<comment type="subunit">
    <text evidence="3">Homodimer.</text>
</comment>
<feature type="active site" evidence="3">
    <location>
        <position position="110"/>
    </location>
</feature>
<dbReference type="GO" id="GO:0016803">
    <property type="term" value="F:ether hydrolase activity"/>
    <property type="evidence" value="ECO:0007669"/>
    <property type="project" value="TreeGrafter"/>
</dbReference>
<dbReference type="NCBIfam" id="NF003915">
    <property type="entry name" value="PRK05441.1"/>
    <property type="match status" value="1"/>
</dbReference>
<dbReference type="GO" id="GO:0009254">
    <property type="term" value="P:peptidoglycan turnover"/>
    <property type="evidence" value="ECO:0007669"/>
    <property type="project" value="TreeGrafter"/>
</dbReference>
<evidence type="ECO:0000259" key="4">
    <source>
        <dbReference type="PROSITE" id="PS51464"/>
    </source>
</evidence>
<sequence>MKKVTESSSHYDHLEQMGVMELLQHINAEDHKVAPAIKEKLDSISELVEQIVPRMREGGRLFYIGAGTSGRLGILDASECPPTYGVPHDWVIGLIAGGDAAIRKAVENAEDDPNQAWLDIQAYGFSELDTVIGIAASGTTPYVIGGVNMAREKGLLTGCITCNPGSPLAKAVEFPIEVVVGPEFVTGSTRMKSGTAQKLVLNMISTAVMIKLGRVKGNKMVDMQLSNAKLVDRGTKMIMEATGLDYEKANQLLLSEGSVRNATEYYYKNQKGA</sequence>
<dbReference type="PROSITE" id="PS01272">
    <property type="entry name" value="GCKR"/>
    <property type="match status" value="1"/>
</dbReference>
<dbReference type="Gene3D" id="3.40.50.10490">
    <property type="entry name" value="Glucose-6-phosphate isomerase like protein, domain 1"/>
    <property type="match status" value="1"/>
</dbReference>
<dbReference type="NCBIfam" id="TIGR00274">
    <property type="entry name" value="N-acetylmuramic acid 6-phosphate etherase"/>
    <property type="match status" value="1"/>
</dbReference>
<dbReference type="InterPro" id="IPR046348">
    <property type="entry name" value="SIS_dom_sf"/>
</dbReference>
<comment type="caution">
    <text evidence="5">The sequence shown here is derived from an EMBL/GenBank/DDBJ whole genome shotgun (WGS) entry which is preliminary data.</text>
</comment>
<dbReference type="CDD" id="cd05007">
    <property type="entry name" value="SIS_Etherase"/>
    <property type="match status" value="1"/>
</dbReference>